<dbReference type="Proteomes" id="UP000507470">
    <property type="component" value="Unassembled WGS sequence"/>
</dbReference>
<evidence type="ECO:0000256" key="1">
    <source>
        <dbReference type="SAM" id="MobiDB-lite"/>
    </source>
</evidence>
<dbReference type="EMBL" id="CACVKT020005203">
    <property type="protein sequence ID" value="CAC5393520.1"/>
    <property type="molecule type" value="Genomic_DNA"/>
</dbReference>
<protein>
    <recommendedName>
        <fullName evidence="4">Antistasin-like domain-containing protein</fullName>
    </recommendedName>
</protein>
<feature type="compositionally biased region" description="Polar residues" evidence="1">
    <location>
        <begin position="43"/>
        <end position="65"/>
    </location>
</feature>
<accession>A0A6J8CF26</accession>
<evidence type="ECO:0008006" key="4">
    <source>
        <dbReference type="Google" id="ProtNLM"/>
    </source>
</evidence>
<dbReference type="OrthoDB" id="6113124at2759"/>
<feature type="region of interest" description="Disordered" evidence="1">
    <location>
        <begin position="1"/>
        <end position="83"/>
    </location>
</feature>
<sequence length="257" mass="25737">MLGTSGNTGIQNPSNLAGSLSSSGSTSTGTGSVGTKNPANMAATLSGSGSLNPANIGTQSGQNPHKQVPGDMTGSLDQIHSKYGSQGGYVQHQIHEKQGTSLNGGGGAGNSHLPGRCVNSHPEKCPMSCQEVDSVTGCIVCISSCQSIGSVTSAPTTSQPSLSTIGVQMTTTASQLTGICQAFPVNCPRGSFAIQNGCPVCTALQKTVAPSSTQTTVKTTSAPSTTHASSTCAPVRCIAPCNKGIKFDASRCPVCVC</sequence>
<keyword evidence="3" id="KW-1185">Reference proteome</keyword>
<dbReference type="SUPFAM" id="SSF57262">
    <property type="entry name" value="Leech antihemostatic proteins"/>
    <property type="match status" value="1"/>
</dbReference>
<dbReference type="InterPro" id="IPR011061">
    <property type="entry name" value="Hirudin/antistatin"/>
</dbReference>
<name>A0A6J8CF26_MYTCO</name>
<organism evidence="2 3">
    <name type="scientific">Mytilus coruscus</name>
    <name type="common">Sea mussel</name>
    <dbReference type="NCBI Taxonomy" id="42192"/>
    <lineage>
        <taxon>Eukaryota</taxon>
        <taxon>Metazoa</taxon>
        <taxon>Spiralia</taxon>
        <taxon>Lophotrochozoa</taxon>
        <taxon>Mollusca</taxon>
        <taxon>Bivalvia</taxon>
        <taxon>Autobranchia</taxon>
        <taxon>Pteriomorphia</taxon>
        <taxon>Mytilida</taxon>
        <taxon>Mytiloidea</taxon>
        <taxon>Mytilidae</taxon>
        <taxon>Mytilinae</taxon>
        <taxon>Mytilus</taxon>
    </lineage>
</organism>
<evidence type="ECO:0000313" key="3">
    <source>
        <dbReference type="Proteomes" id="UP000507470"/>
    </source>
</evidence>
<gene>
    <name evidence="2" type="ORF">MCOR_28377</name>
</gene>
<reference evidence="2 3" key="1">
    <citation type="submission" date="2020-06" db="EMBL/GenBank/DDBJ databases">
        <authorList>
            <person name="Li R."/>
            <person name="Bekaert M."/>
        </authorList>
    </citation>
    <scope>NUCLEOTIDE SEQUENCE [LARGE SCALE GENOMIC DNA]</scope>
    <source>
        <strain evidence="3">wild</strain>
    </source>
</reference>
<feature type="compositionally biased region" description="Polar residues" evidence="1">
    <location>
        <begin position="1"/>
        <end position="17"/>
    </location>
</feature>
<dbReference type="AlphaFoldDB" id="A0A6J8CF26"/>
<evidence type="ECO:0000313" key="2">
    <source>
        <dbReference type="EMBL" id="CAC5393520.1"/>
    </source>
</evidence>
<dbReference type="GO" id="GO:0004857">
    <property type="term" value="F:enzyme inhibitor activity"/>
    <property type="evidence" value="ECO:0007669"/>
    <property type="project" value="InterPro"/>
</dbReference>
<feature type="compositionally biased region" description="Low complexity" evidence="1">
    <location>
        <begin position="18"/>
        <end position="35"/>
    </location>
</feature>
<dbReference type="Gene3D" id="2.10.22.10">
    <property type="entry name" value="Antistasin, domain 1"/>
    <property type="match status" value="1"/>
</dbReference>
<proteinExistence type="predicted"/>